<dbReference type="Gene3D" id="3.40.50.300">
    <property type="entry name" value="P-loop containing nucleotide triphosphate hydrolases"/>
    <property type="match status" value="1"/>
</dbReference>
<sequence>MDQDIKKEKNKRRENKDPVLELSNVKKTIRKKGIIKGIDLSVYAGEVFGFLGPNGAGKTTTLRMIVGLIRMTEGEIKIGGYSVKKDFVKAMENVGCIIENPEMYDYLSGWENLKVLASMERGITKDRIKEMVSLVGLEKRIDDKVYTYSLGMKQRLGIAQALMKRPKLLILDEPTNGLDPSGISEFRHLIRSLAEKENLGVLVSSHILGEMEMLTDRVAIIRQGSIVKVTSVDEIIKEKGITYRLADPLKAKSLIETEFNGQVQIRDDEELVAFVKEEDVPAINQRLFSKGIPLYYVAKNQKSLEDLFLELTAGDEIV</sequence>
<organism evidence="6 7">
    <name type="scientific">Isachenkonia alkalipeptolytica</name>
    <dbReference type="NCBI Taxonomy" id="2565777"/>
    <lineage>
        <taxon>Bacteria</taxon>
        <taxon>Bacillati</taxon>
        <taxon>Bacillota</taxon>
        <taxon>Clostridia</taxon>
        <taxon>Eubacteriales</taxon>
        <taxon>Clostridiaceae</taxon>
        <taxon>Isachenkonia</taxon>
    </lineage>
</organism>
<proteinExistence type="inferred from homology"/>
<keyword evidence="2" id="KW-0813">Transport</keyword>
<dbReference type="InterPro" id="IPR003439">
    <property type="entry name" value="ABC_transporter-like_ATP-bd"/>
</dbReference>
<accession>A0AA43XHZ5</accession>
<evidence type="ECO:0000256" key="2">
    <source>
        <dbReference type="ARBA" id="ARBA00022448"/>
    </source>
</evidence>
<comment type="caution">
    <text evidence="6">The sequence shown here is derived from an EMBL/GenBank/DDBJ whole genome shotgun (WGS) entry which is preliminary data.</text>
</comment>
<evidence type="ECO:0000256" key="1">
    <source>
        <dbReference type="ARBA" id="ARBA00005417"/>
    </source>
</evidence>
<dbReference type="PROSITE" id="PS00211">
    <property type="entry name" value="ABC_TRANSPORTER_1"/>
    <property type="match status" value="1"/>
</dbReference>
<evidence type="ECO:0000259" key="5">
    <source>
        <dbReference type="PROSITE" id="PS50893"/>
    </source>
</evidence>
<dbReference type="PROSITE" id="PS50893">
    <property type="entry name" value="ABC_TRANSPORTER_2"/>
    <property type="match status" value="1"/>
</dbReference>
<dbReference type="SMART" id="SM00382">
    <property type="entry name" value="AAA"/>
    <property type="match status" value="1"/>
</dbReference>
<evidence type="ECO:0000313" key="7">
    <source>
        <dbReference type="Proteomes" id="UP000449710"/>
    </source>
</evidence>
<dbReference type="InterPro" id="IPR017871">
    <property type="entry name" value="ABC_transporter-like_CS"/>
</dbReference>
<dbReference type="AlphaFoldDB" id="A0AA43XHZ5"/>
<evidence type="ECO:0000256" key="4">
    <source>
        <dbReference type="ARBA" id="ARBA00022840"/>
    </source>
</evidence>
<reference evidence="6 7" key="1">
    <citation type="submission" date="2019-04" db="EMBL/GenBank/DDBJ databases">
        <title>Isachenkonia alkalipeptolytica gen. nov. sp. nov. a new anaerobic, alkiliphilic organothrophic bacterium capable to reduce synthesized ferrihydrite isolated from a soda lake.</title>
        <authorList>
            <person name="Toshchakov S.V."/>
            <person name="Zavarzina D.G."/>
            <person name="Zhilina T.N."/>
            <person name="Kostrikina N.A."/>
            <person name="Kublanov I.V."/>
        </authorList>
    </citation>
    <scope>NUCLEOTIDE SEQUENCE [LARGE SCALE GENOMIC DNA]</scope>
    <source>
        <strain evidence="6 7">Z-1701</strain>
    </source>
</reference>
<evidence type="ECO:0000313" key="6">
    <source>
        <dbReference type="EMBL" id="NBG87152.1"/>
    </source>
</evidence>
<dbReference type="GO" id="GO:0016887">
    <property type="term" value="F:ATP hydrolysis activity"/>
    <property type="evidence" value="ECO:0007669"/>
    <property type="project" value="InterPro"/>
</dbReference>
<feature type="domain" description="ABC transporter" evidence="5">
    <location>
        <begin position="20"/>
        <end position="248"/>
    </location>
</feature>
<dbReference type="InterPro" id="IPR003593">
    <property type="entry name" value="AAA+_ATPase"/>
</dbReference>
<dbReference type="EMBL" id="SUMG01000001">
    <property type="protein sequence ID" value="NBG87152.1"/>
    <property type="molecule type" value="Genomic_DNA"/>
</dbReference>
<dbReference type="PANTHER" id="PTHR43335:SF4">
    <property type="entry name" value="ABC TRANSPORTER, ATP-BINDING PROTEIN"/>
    <property type="match status" value="1"/>
</dbReference>
<dbReference type="Proteomes" id="UP000449710">
    <property type="component" value="Unassembled WGS sequence"/>
</dbReference>
<keyword evidence="3" id="KW-0547">Nucleotide-binding</keyword>
<evidence type="ECO:0000256" key="3">
    <source>
        <dbReference type="ARBA" id="ARBA00022741"/>
    </source>
</evidence>
<dbReference type="InterPro" id="IPR027417">
    <property type="entry name" value="P-loop_NTPase"/>
</dbReference>
<keyword evidence="4 6" id="KW-0067">ATP-binding</keyword>
<name>A0AA43XHZ5_9CLOT</name>
<dbReference type="Pfam" id="PF00005">
    <property type="entry name" value="ABC_tran"/>
    <property type="match status" value="1"/>
</dbReference>
<dbReference type="PANTHER" id="PTHR43335">
    <property type="entry name" value="ABC TRANSPORTER, ATP-BINDING PROTEIN"/>
    <property type="match status" value="1"/>
</dbReference>
<gene>
    <name evidence="6" type="ORF">ISALK_01425</name>
</gene>
<protein>
    <submittedName>
        <fullName evidence="6">ABC transporter ATP-binding protein</fullName>
    </submittedName>
</protein>
<dbReference type="SUPFAM" id="SSF52540">
    <property type="entry name" value="P-loop containing nucleoside triphosphate hydrolases"/>
    <property type="match status" value="1"/>
</dbReference>
<keyword evidence="7" id="KW-1185">Reference proteome</keyword>
<dbReference type="GO" id="GO:0005524">
    <property type="term" value="F:ATP binding"/>
    <property type="evidence" value="ECO:0007669"/>
    <property type="project" value="UniProtKB-KW"/>
</dbReference>
<comment type="similarity">
    <text evidence="1">Belongs to the ABC transporter superfamily.</text>
</comment>